<proteinExistence type="predicted"/>
<dbReference type="STRING" id="1208324.P73_0834"/>
<evidence type="ECO:0008006" key="3">
    <source>
        <dbReference type="Google" id="ProtNLM"/>
    </source>
</evidence>
<dbReference type="Proteomes" id="UP000031521">
    <property type="component" value="Chromosome"/>
</dbReference>
<dbReference type="InterPro" id="IPR016084">
    <property type="entry name" value="Haem_Oase-like_multi-hlx"/>
</dbReference>
<dbReference type="OrthoDB" id="7629404at2"/>
<name>A0A0B5DR38_9RHOB</name>
<reference evidence="1 2" key="1">
    <citation type="journal article" date="2014" name="Int. J. Syst. Evol. Microbiol.">
        <title>Celeribacter indicus sp. nov., a polycyclic aromatic hydrocarbon-degrading bacterium from deep-sea sediment and reclassification of Huaishuia halophila as Celeribacter halophilus comb. nov.</title>
        <authorList>
            <person name="Lai Q."/>
            <person name="Cao J."/>
            <person name="Yuan J."/>
            <person name="Li F."/>
            <person name="Shao Z."/>
        </authorList>
    </citation>
    <scope>NUCLEOTIDE SEQUENCE [LARGE SCALE GENOMIC DNA]</scope>
    <source>
        <strain evidence="1">P73</strain>
    </source>
</reference>
<organism evidence="1 2">
    <name type="scientific">Celeribacter indicus</name>
    <dbReference type="NCBI Taxonomy" id="1208324"/>
    <lineage>
        <taxon>Bacteria</taxon>
        <taxon>Pseudomonadati</taxon>
        <taxon>Pseudomonadota</taxon>
        <taxon>Alphaproteobacteria</taxon>
        <taxon>Rhodobacterales</taxon>
        <taxon>Roseobacteraceae</taxon>
        <taxon>Celeribacter</taxon>
    </lineage>
</organism>
<dbReference type="RefSeq" id="WP_139267139.1">
    <property type="nucleotide sequence ID" value="NZ_CP004393.1"/>
</dbReference>
<dbReference type="HOGENOM" id="CLU_102535_0_0_5"/>
<dbReference type="SUPFAM" id="SSF48613">
    <property type="entry name" value="Heme oxygenase-like"/>
    <property type="match status" value="1"/>
</dbReference>
<dbReference type="Gene3D" id="1.20.910.10">
    <property type="entry name" value="Heme oxygenase-like"/>
    <property type="match status" value="1"/>
</dbReference>
<accession>A0A0B5DR38</accession>
<evidence type="ECO:0000313" key="2">
    <source>
        <dbReference type="Proteomes" id="UP000031521"/>
    </source>
</evidence>
<keyword evidence="2" id="KW-1185">Reference proteome</keyword>
<dbReference type="EMBL" id="CP004393">
    <property type="protein sequence ID" value="AJE45549.1"/>
    <property type="molecule type" value="Genomic_DNA"/>
</dbReference>
<evidence type="ECO:0000313" key="1">
    <source>
        <dbReference type="EMBL" id="AJE45549.1"/>
    </source>
</evidence>
<gene>
    <name evidence="1" type="ORF">P73_0834</name>
</gene>
<protein>
    <recommendedName>
        <fullName evidence="3">Heme oxygenase</fullName>
    </recommendedName>
</protein>
<dbReference type="AlphaFoldDB" id="A0A0B5DR38"/>
<dbReference type="KEGG" id="cid:P73_0834"/>
<sequence length="188" mass="21274">MSMMEIAVKENLRFRHALRKAVQADHDATERVFARFDQEGTRHLSWFLAAQRAGLWALYESCGNRDRLLCGPALIDLIERLDFDLAIEDVRPRSLEPDCVLDCLAVDYLVLGSRLGTEAIRRKHFAEVPREQIPTYFLAGSDGRLWKKHCDALDGIAPGSSRARRIFEDTRKGFALFERAAAAQDSPG</sequence>